<proteinExistence type="predicted"/>
<name>A0ABR9AZZ8_9BACL</name>
<dbReference type="Gene3D" id="3.40.50.1820">
    <property type="entry name" value="alpha/beta hydrolase"/>
    <property type="match status" value="1"/>
</dbReference>
<dbReference type="SUPFAM" id="SSF53474">
    <property type="entry name" value="alpha/beta-Hydrolases"/>
    <property type="match status" value="1"/>
</dbReference>
<dbReference type="GO" id="GO:0016787">
    <property type="term" value="F:hydrolase activity"/>
    <property type="evidence" value="ECO:0007669"/>
    <property type="project" value="UniProtKB-KW"/>
</dbReference>
<keyword evidence="2" id="KW-1185">Reference proteome</keyword>
<comment type="caution">
    <text evidence="1">The sequence shown here is derived from an EMBL/GenBank/DDBJ whole genome shotgun (WGS) entry which is preliminary data.</text>
</comment>
<accession>A0ABR9AZZ8</accession>
<dbReference type="Proteomes" id="UP000634529">
    <property type="component" value="Unassembled WGS sequence"/>
</dbReference>
<evidence type="ECO:0000313" key="2">
    <source>
        <dbReference type="Proteomes" id="UP000634529"/>
    </source>
</evidence>
<reference evidence="1 2" key="1">
    <citation type="submission" date="2020-09" db="EMBL/GenBank/DDBJ databases">
        <title>Paenibacillus sp. CAU 1523 isolated from sand of Haeundae Beach.</title>
        <authorList>
            <person name="Kim W."/>
        </authorList>
    </citation>
    <scope>NUCLEOTIDE SEQUENCE [LARGE SCALE GENOMIC DNA]</scope>
    <source>
        <strain evidence="1 2">CAU 1523</strain>
    </source>
</reference>
<keyword evidence="1" id="KW-0378">Hydrolase</keyword>
<organism evidence="1 2">
    <name type="scientific">Paenibacillus arenosi</name>
    <dbReference type="NCBI Taxonomy" id="2774142"/>
    <lineage>
        <taxon>Bacteria</taxon>
        <taxon>Bacillati</taxon>
        <taxon>Bacillota</taxon>
        <taxon>Bacilli</taxon>
        <taxon>Bacillales</taxon>
        <taxon>Paenibacillaceae</taxon>
        <taxon>Paenibacillus</taxon>
    </lineage>
</organism>
<evidence type="ECO:0000313" key="1">
    <source>
        <dbReference type="EMBL" id="MBD8499219.1"/>
    </source>
</evidence>
<protein>
    <submittedName>
        <fullName evidence="1">Alpha/beta hydrolase</fullName>
    </submittedName>
</protein>
<sequence>MPGHGQSEGSHIRFHEYWRVIASLLEHLNISSCTICGLSKGARVGLDLADRRPEMVDGLIMVNSFVRLRPDDRIERMSIYGLLEHPSIVRGFKHSLKMLIRFC</sequence>
<gene>
    <name evidence="1" type="ORF">IFO66_13050</name>
</gene>
<dbReference type="InterPro" id="IPR029058">
    <property type="entry name" value="AB_hydrolase_fold"/>
</dbReference>
<dbReference type="EMBL" id="JACYTN010000009">
    <property type="protein sequence ID" value="MBD8499219.1"/>
    <property type="molecule type" value="Genomic_DNA"/>
</dbReference>